<dbReference type="Gene3D" id="3.40.190.10">
    <property type="entry name" value="Periplasmic binding protein-like II"/>
    <property type="match status" value="2"/>
</dbReference>
<accession>A0A2N6K3P8</accession>
<protein>
    <recommendedName>
        <fullName evidence="6">Lipoprotein</fullName>
    </recommendedName>
</protein>
<dbReference type="PANTHER" id="PTHR30429">
    <property type="entry name" value="D-METHIONINE-BINDING LIPOPROTEIN METQ"/>
    <property type="match status" value="1"/>
</dbReference>
<evidence type="ECO:0000313" key="10">
    <source>
        <dbReference type="Proteomes" id="UP000235036"/>
    </source>
</evidence>
<dbReference type="PROSITE" id="PS51257">
    <property type="entry name" value="PROKAR_LIPOPROTEIN"/>
    <property type="match status" value="1"/>
</dbReference>
<evidence type="ECO:0000256" key="6">
    <source>
        <dbReference type="PIRNR" id="PIRNR002854"/>
    </source>
</evidence>
<dbReference type="Pfam" id="PF03180">
    <property type="entry name" value="Lipoprotein_9"/>
    <property type="match status" value="1"/>
</dbReference>
<dbReference type="GO" id="GO:0016020">
    <property type="term" value="C:membrane"/>
    <property type="evidence" value="ECO:0007669"/>
    <property type="project" value="UniProtKB-SubCell"/>
</dbReference>
<evidence type="ECO:0000256" key="1">
    <source>
        <dbReference type="ARBA" id="ARBA00004635"/>
    </source>
</evidence>
<dbReference type="RefSeq" id="WP_016867782.1">
    <property type="nucleotide sequence ID" value="NZ_CAWNVR010000335.1"/>
</dbReference>
<comment type="subcellular location">
    <subcellularLocation>
        <location evidence="1">Membrane</location>
        <topology evidence="1">Lipid-anchor</topology>
    </subcellularLocation>
</comment>
<evidence type="ECO:0000256" key="5">
    <source>
        <dbReference type="ARBA" id="ARBA00023288"/>
    </source>
</evidence>
<dbReference type="PIRSF" id="PIRSF002854">
    <property type="entry name" value="MetQ"/>
    <property type="match status" value="1"/>
</dbReference>
<evidence type="ECO:0000256" key="7">
    <source>
        <dbReference type="PIRSR" id="PIRSR002854-1"/>
    </source>
</evidence>
<reference evidence="9 10" key="1">
    <citation type="submission" date="2017-08" db="EMBL/GenBank/DDBJ databases">
        <title>Genomes of Fischerella (Mastigocladus) sp. strains.</title>
        <authorList>
            <person name="Miller S.R."/>
        </authorList>
    </citation>
    <scope>NUCLEOTIDE SEQUENCE [LARGE SCALE GENOMIC DNA]</scope>
    <source>
        <strain evidence="9 10">CCMEE 5323</strain>
    </source>
</reference>
<keyword evidence="5 6" id="KW-0449">Lipoprotein</keyword>
<feature type="signal peptide" evidence="8">
    <location>
        <begin position="1"/>
        <end position="23"/>
    </location>
</feature>
<dbReference type="AlphaFoldDB" id="A0A2N6K3P8"/>
<dbReference type="SUPFAM" id="SSF53850">
    <property type="entry name" value="Periplasmic binding protein-like II"/>
    <property type="match status" value="1"/>
</dbReference>
<evidence type="ECO:0000256" key="2">
    <source>
        <dbReference type="ARBA" id="ARBA00022729"/>
    </source>
</evidence>
<evidence type="ECO:0000313" key="9">
    <source>
        <dbReference type="EMBL" id="PLZ90214.1"/>
    </source>
</evidence>
<evidence type="ECO:0000256" key="8">
    <source>
        <dbReference type="SAM" id="SignalP"/>
    </source>
</evidence>
<comment type="similarity">
    <text evidence="6">Belongs to the nlpA lipoprotein family.</text>
</comment>
<evidence type="ECO:0000256" key="3">
    <source>
        <dbReference type="ARBA" id="ARBA00023136"/>
    </source>
</evidence>
<evidence type="ECO:0000256" key="4">
    <source>
        <dbReference type="ARBA" id="ARBA00023139"/>
    </source>
</evidence>
<keyword evidence="2 8" id="KW-0732">Signal</keyword>
<name>A0A2N6K3P8_FISMU</name>
<dbReference type="Proteomes" id="UP000235036">
    <property type="component" value="Unassembled WGS sequence"/>
</dbReference>
<feature type="chain" id="PRO_5014924697" description="Lipoprotein" evidence="8">
    <location>
        <begin position="24"/>
        <end position="286"/>
    </location>
</feature>
<keyword evidence="4" id="KW-0564">Palmitate</keyword>
<keyword evidence="10" id="KW-1185">Reference proteome</keyword>
<keyword evidence="3" id="KW-0472">Membrane</keyword>
<dbReference type="PANTHER" id="PTHR30429:SF0">
    <property type="entry name" value="METHIONINE-BINDING LIPOPROTEIN METQ"/>
    <property type="match status" value="1"/>
</dbReference>
<proteinExistence type="inferred from homology"/>
<comment type="caution">
    <text evidence="9">The sequence shown here is derived from an EMBL/GenBank/DDBJ whole genome shotgun (WGS) entry which is preliminary data.</text>
</comment>
<sequence length="286" mass="31729">MKRRFFIMAVGSFAASIIFSSCTNNQSELASKNTTNPAENIAQTSQQKEVIKVGVWAVIFEDILQYVKDNLAANEGLDIQIVKFNDWIQPNTALRDGEIDANYFQHSPFMNNAAKQLNLNLVMLNPGFLTPLGIYSNKFKSLSEVPQKATIAIYKDRSNGDRSLRLLADQGLIKLKDSVGELATVQDIAANPKNLQFQELDGPAIVRSLDDVDLAVFSAGLRLQAGLQLQPLVQETLAQKRYAVGLVTLKARENDPKIQKLSKLLVDSRVKDFINQKYQGAVLAVF</sequence>
<dbReference type="InterPro" id="IPR004872">
    <property type="entry name" value="Lipoprotein_NlpA"/>
</dbReference>
<dbReference type="EMBL" id="NRQW01000240">
    <property type="protein sequence ID" value="PLZ90214.1"/>
    <property type="molecule type" value="Genomic_DNA"/>
</dbReference>
<feature type="lipid moiety-binding region" description="S-diacylglycerol cysteine" evidence="7">
    <location>
        <position position="22"/>
    </location>
</feature>
<organism evidence="9 10">
    <name type="scientific">Fischerella muscicola CCMEE 5323</name>
    <dbReference type="NCBI Taxonomy" id="2019572"/>
    <lineage>
        <taxon>Bacteria</taxon>
        <taxon>Bacillati</taxon>
        <taxon>Cyanobacteriota</taxon>
        <taxon>Cyanophyceae</taxon>
        <taxon>Nostocales</taxon>
        <taxon>Hapalosiphonaceae</taxon>
        <taxon>Fischerella</taxon>
    </lineage>
</organism>
<gene>
    <name evidence="9" type="ORF">CEN44_11260</name>
</gene>